<proteinExistence type="inferred from homology"/>
<keyword evidence="3 6" id="KW-0378">Hydrolase</keyword>
<dbReference type="SUPFAM" id="SSF53474">
    <property type="entry name" value="alpha/beta-Hydrolases"/>
    <property type="match status" value="1"/>
</dbReference>
<evidence type="ECO:0000256" key="2">
    <source>
        <dbReference type="ARBA" id="ARBA00022487"/>
    </source>
</evidence>
<dbReference type="InterPro" id="IPR050654">
    <property type="entry name" value="AChE-related_enzymes"/>
</dbReference>
<feature type="domain" description="Carboxylesterase type B" evidence="5">
    <location>
        <begin position="104"/>
        <end position="199"/>
    </location>
</feature>
<dbReference type="PANTHER" id="PTHR43918:SF4">
    <property type="entry name" value="CARBOXYLIC ESTER HYDROLASE"/>
    <property type="match status" value="1"/>
</dbReference>
<dbReference type="GO" id="GO:0005886">
    <property type="term" value="C:plasma membrane"/>
    <property type="evidence" value="ECO:0007669"/>
    <property type="project" value="TreeGrafter"/>
</dbReference>
<dbReference type="InterPro" id="IPR029058">
    <property type="entry name" value="AB_hydrolase_fold"/>
</dbReference>
<reference evidence="7" key="1">
    <citation type="submission" date="2021-01" db="EMBL/GenBank/DDBJ databases">
        <title>Caligus Genome Assembly.</title>
        <authorList>
            <person name="Gallardo-Escarate C."/>
        </authorList>
    </citation>
    <scope>NUCLEOTIDE SEQUENCE [LARGE SCALE GENOMIC DNA]</scope>
</reference>
<dbReference type="AlphaFoldDB" id="A0A7T8JZT1"/>
<keyword evidence="7" id="KW-1185">Reference proteome</keyword>
<organism evidence="6 7">
    <name type="scientific">Caligus rogercresseyi</name>
    <name type="common">Sea louse</name>
    <dbReference type="NCBI Taxonomy" id="217165"/>
    <lineage>
        <taxon>Eukaryota</taxon>
        <taxon>Metazoa</taxon>
        <taxon>Ecdysozoa</taxon>
        <taxon>Arthropoda</taxon>
        <taxon>Crustacea</taxon>
        <taxon>Multicrustacea</taxon>
        <taxon>Hexanauplia</taxon>
        <taxon>Copepoda</taxon>
        <taxon>Siphonostomatoida</taxon>
        <taxon>Caligidae</taxon>
        <taxon>Caligus</taxon>
    </lineage>
</organism>
<comment type="similarity">
    <text evidence="1">Belongs to the type-B carboxylesterase/lipase family.</text>
</comment>
<dbReference type="PANTHER" id="PTHR43918">
    <property type="entry name" value="ACETYLCHOLINESTERASE"/>
    <property type="match status" value="1"/>
</dbReference>
<protein>
    <submittedName>
        <fullName evidence="6">Carboxylic ester hydrolase</fullName>
    </submittedName>
</protein>
<feature type="domain" description="Carboxylesterase type B" evidence="5">
    <location>
        <begin position="24"/>
        <end position="102"/>
    </location>
</feature>
<sequence length="371" mass="41734">MLHLPLATFASVIPTHAAMGRNKECNTTSKLMRSNRRHYKWNANTPISEDCLYLSVTAPEIPKQDKQRLPVLVWIHGGGFFSGTTTLDVYDPRTLVSEEEILFAPGNAGLFDQLMALVWVKENIIEFGGDPERITIAGGTAGAASVGFHLLSPLSNIISLKPLCKALLLFKDLAGIARCPIDDLSLMIDCLRGQSREALHLGGYKKVNILIGTNEDDGQPDMFYNLPDLFKMSENVSIGDEYFTKAVNELNPYVNEVGRNAIIFEYIDWSRPRSPILNRDALTEMMSDHQFTCPTIDFAHGLTGGENKVFMYKFNHRSSRNPWPVWSGVIQGEEIPFVFGDPLNRSKSYMESEIELSKRMMRYWSNFVRAG</sequence>
<dbReference type="GO" id="GO:0003990">
    <property type="term" value="F:acetylcholinesterase activity"/>
    <property type="evidence" value="ECO:0007669"/>
    <property type="project" value="TreeGrafter"/>
</dbReference>
<dbReference type="EMBL" id="CP045898">
    <property type="protein sequence ID" value="QQP40271.1"/>
    <property type="molecule type" value="Genomic_DNA"/>
</dbReference>
<evidence type="ECO:0000256" key="3">
    <source>
        <dbReference type="ARBA" id="ARBA00022801"/>
    </source>
</evidence>
<gene>
    <name evidence="6" type="ORF">FKW44_014258</name>
</gene>
<dbReference type="InterPro" id="IPR002018">
    <property type="entry name" value="CarbesteraseB"/>
</dbReference>
<feature type="non-terminal residue" evidence="6">
    <location>
        <position position="371"/>
    </location>
</feature>
<evidence type="ECO:0000256" key="1">
    <source>
        <dbReference type="ARBA" id="ARBA00005964"/>
    </source>
</evidence>
<evidence type="ECO:0000256" key="4">
    <source>
        <dbReference type="ARBA" id="ARBA00023180"/>
    </source>
</evidence>
<feature type="domain" description="Carboxylesterase type B" evidence="5">
    <location>
        <begin position="205"/>
        <end position="371"/>
    </location>
</feature>
<dbReference type="GO" id="GO:0006581">
    <property type="term" value="P:acetylcholine catabolic process"/>
    <property type="evidence" value="ECO:0007669"/>
    <property type="project" value="TreeGrafter"/>
</dbReference>
<evidence type="ECO:0000313" key="6">
    <source>
        <dbReference type="EMBL" id="QQP40271.1"/>
    </source>
</evidence>
<evidence type="ECO:0000313" key="7">
    <source>
        <dbReference type="Proteomes" id="UP000595437"/>
    </source>
</evidence>
<dbReference type="Gene3D" id="3.40.50.1820">
    <property type="entry name" value="alpha/beta hydrolase"/>
    <property type="match status" value="2"/>
</dbReference>
<accession>A0A7T8JZT1</accession>
<name>A0A7T8JZT1_CALRO</name>
<evidence type="ECO:0000259" key="5">
    <source>
        <dbReference type="Pfam" id="PF00135"/>
    </source>
</evidence>
<dbReference type="GO" id="GO:0019695">
    <property type="term" value="P:choline metabolic process"/>
    <property type="evidence" value="ECO:0007669"/>
    <property type="project" value="TreeGrafter"/>
</dbReference>
<dbReference type="Pfam" id="PF00135">
    <property type="entry name" value="COesterase"/>
    <property type="match status" value="3"/>
</dbReference>
<dbReference type="GO" id="GO:0005615">
    <property type="term" value="C:extracellular space"/>
    <property type="evidence" value="ECO:0007669"/>
    <property type="project" value="TreeGrafter"/>
</dbReference>
<keyword evidence="4" id="KW-0325">Glycoprotein</keyword>
<keyword evidence="2" id="KW-0719">Serine esterase</keyword>
<dbReference type="Proteomes" id="UP000595437">
    <property type="component" value="Chromosome 9"/>
</dbReference>
<dbReference type="OrthoDB" id="9000293at2759"/>